<feature type="region of interest" description="Disordered" evidence="1">
    <location>
        <begin position="1"/>
        <end position="95"/>
    </location>
</feature>
<dbReference type="EMBL" id="JASNQZ010000004">
    <property type="protein sequence ID" value="KAL0958562.1"/>
    <property type="molecule type" value="Genomic_DNA"/>
</dbReference>
<dbReference type="Proteomes" id="UP001556367">
    <property type="component" value="Unassembled WGS sequence"/>
</dbReference>
<organism evidence="2 3">
    <name type="scientific">Hohenbuehelia grisea</name>
    <dbReference type="NCBI Taxonomy" id="104357"/>
    <lineage>
        <taxon>Eukaryota</taxon>
        <taxon>Fungi</taxon>
        <taxon>Dikarya</taxon>
        <taxon>Basidiomycota</taxon>
        <taxon>Agaricomycotina</taxon>
        <taxon>Agaricomycetes</taxon>
        <taxon>Agaricomycetidae</taxon>
        <taxon>Agaricales</taxon>
        <taxon>Pleurotineae</taxon>
        <taxon>Pleurotaceae</taxon>
        <taxon>Hohenbuehelia</taxon>
    </lineage>
</organism>
<evidence type="ECO:0000313" key="2">
    <source>
        <dbReference type="EMBL" id="KAL0958562.1"/>
    </source>
</evidence>
<gene>
    <name evidence="2" type="ORF">HGRIS_000702</name>
</gene>
<comment type="caution">
    <text evidence="2">The sequence shown here is derived from an EMBL/GenBank/DDBJ whole genome shotgun (WGS) entry which is preliminary data.</text>
</comment>
<evidence type="ECO:0000256" key="1">
    <source>
        <dbReference type="SAM" id="MobiDB-lite"/>
    </source>
</evidence>
<protein>
    <submittedName>
        <fullName evidence="2">Uncharacterized protein</fullName>
    </submittedName>
</protein>
<sequence length="95" mass="9896">MSANNVGQTTVGRVTKEWKSESAASRASSDNTTSIRMTKISSLAGKNSLAAEEHFDGEEDDGEDDDGADHSSSGHNGGDLPDKDTSELQPNSLAA</sequence>
<accession>A0ABR3JTV6</accession>
<proteinExistence type="predicted"/>
<keyword evidence="3" id="KW-1185">Reference proteome</keyword>
<feature type="compositionally biased region" description="Polar residues" evidence="1">
    <location>
        <begin position="1"/>
        <end position="12"/>
    </location>
</feature>
<evidence type="ECO:0000313" key="3">
    <source>
        <dbReference type="Proteomes" id="UP001556367"/>
    </source>
</evidence>
<name>A0ABR3JTV6_9AGAR</name>
<reference evidence="3" key="1">
    <citation type="submission" date="2024-06" db="EMBL/GenBank/DDBJ databases">
        <title>Multi-omics analyses provide insights into the biosynthesis of the anticancer antibiotic pleurotin in Hohenbuehelia grisea.</title>
        <authorList>
            <person name="Weaver J.A."/>
            <person name="Alberti F."/>
        </authorList>
    </citation>
    <scope>NUCLEOTIDE SEQUENCE [LARGE SCALE GENOMIC DNA]</scope>
    <source>
        <strain evidence="3">T-177</strain>
    </source>
</reference>
<feature type="compositionally biased region" description="Polar residues" evidence="1">
    <location>
        <begin position="22"/>
        <end position="45"/>
    </location>
</feature>
<feature type="compositionally biased region" description="Acidic residues" evidence="1">
    <location>
        <begin position="55"/>
        <end position="67"/>
    </location>
</feature>